<comment type="similarity">
    <text evidence="2">Belongs to the derlin family.</text>
</comment>
<dbReference type="PANTHER" id="PTHR11009">
    <property type="entry name" value="DER1-LIKE PROTEIN, DERLIN"/>
    <property type="match status" value="1"/>
</dbReference>
<name>A0AB34IIP8_PRYPA</name>
<evidence type="ECO:0000256" key="2">
    <source>
        <dbReference type="ARBA" id="ARBA00008917"/>
    </source>
</evidence>
<feature type="compositionally biased region" description="Low complexity" evidence="7">
    <location>
        <begin position="736"/>
        <end position="751"/>
    </location>
</feature>
<keyword evidence="11" id="KW-1185">Reference proteome</keyword>
<dbReference type="GO" id="GO:0006950">
    <property type="term" value="P:response to stress"/>
    <property type="evidence" value="ECO:0007669"/>
    <property type="project" value="UniProtKB-ARBA"/>
</dbReference>
<sequence length="966" mass="101971">MPSCPVTKCFLAAAVFTAGLVQTQRLTPSALCFPSSLDVALAQPWRLLTAFLYADGFSPAFVLRLHLLACLSRPLEFCLAGPHPPSVPYLASSLRRTPLASVAAPLQYVVALLAGALFISLAAAARPTELGQPFLMTPFLFYLAYLYSRTPLPTAQATGGVGLPFSRVLPYALLLVLAAAAGASASLAALAGVGSGLMVELLDFLPLAEPLAAAAPPPPPPPAAAPRASPLSRRTGATLLLLLLAAVLHYADLSPPPPPIAAHSRLYSRQAEQLRAAARLDARAPPVTALLQALEGVNASRLAAGEGKPLSALQLLGVYQHLADFWAERTAAARAAGSGRSLRAKGSGAEKNVQLSDEKVAELEKMLAEALSRTTFSAETSDRDVLKQLLRNMPASQAAQIGQLPREQLLSTVSQHRESHDAAHKALAELGKVIEGLIANFSAAENAEASPQGVEVRADGAASEAGERSLLSEEVAFHMNKTLASFSIPIDMKDSEVLTEILAGTGTDKTTPAALMPSLLALVHDTRTSLLEAFITQTVRDIRAHLLVSEGDDGGEAKGALNASERAEVIELCAELLIHHDVEADHNNTKIAADLLDLLDMSPSARREGVDAIMMDSAAEWRRLKGVQDAVGAARAIVTAEAIDSVDIAENATFVSGTASAPELLQSHVATALAGYDVPAEMSDAEVLKEYLQLLSLDTTSLSTPMHYWLQSAIVAYRHSLVEAKEAKEAELLANASNASSNSTNGTSAANITAPTAQPPTMLDATIGTVAAIDLLDSSVAYPLTRAKSVRHVADDFSILLSGVVQLLGATSRLSVLCSSSGTAETPSDSAASESSAASSSKEAGVPSSRRCFAVVEARLGKSVKRLSNWISQHRKSLKAAMRNVKGAKEVWYRRDRLGFLWLALPFVPNAKEQYPGAPYLNFSSGASFPLPFSSQLWWEVEGEPLDSRGQPKAERQILGSVLSTM</sequence>
<comment type="caution">
    <text evidence="10">The sequence shown here is derived from an EMBL/GenBank/DDBJ whole genome shotgun (WGS) entry which is preliminary data.</text>
</comment>
<keyword evidence="3 8" id="KW-0812">Transmembrane</keyword>
<keyword evidence="9" id="KW-0732">Signal</keyword>
<protein>
    <submittedName>
        <fullName evidence="10">Uncharacterized protein</fullName>
    </submittedName>
</protein>
<evidence type="ECO:0000256" key="3">
    <source>
        <dbReference type="ARBA" id="ARBA00022692"/>
    </source>
</evidence>
<feature type="region of interest" description="Disordered" evidence="7">
    <location>
        <begin position="736"/>
        <end position="758"/>
    </location>
</feature>
<gene>
    <name evidence="10" type="ORF">AB1Y20_011469</name>
</gene>
<accession>A0AB34IIP8</accession>
<evidence type="ECO:0000256" key="9">
    <source>
        <dbReference type="SAM" id="SignalP"/>
    </source>
</evidence>
<evidence type="ECO:0000256" key="4">
    <source>
        <dbReference type="ARBA" id="ARBA00022824"/>
    </source>
</evidence>
<proteinExistence type="inferred from homology"/>
<feature type="compositionally biased region" description="Low complexity" evidence="7">
    <location>
        <begin position="824"/>
        <end position="844"/>
    </location>
</feature>
<feature type="chain" id="PRO_5044225249" evidence="9">
    <location>
        <begin position="24"/>
        <end position="966"/>
    </location>
</feature>
<evidence type="ECO:0000313" key="11">
    <source>
        <dbReference type="Proteomes" id="UP001515480"/>
    </source>
</evidence>
<evidence type="ECO:0000256" key="8">
    <source>
        <dbReference type="SAM" id="Phobius"/>
    </source>
</evidence>
<dbReference type="Proteomes" id="UP001515480">
    <property type="component" value="Unassembled WGS sequence"/>
</dbReference>
<feature type="transmembrane region" description="Helical" evidence="8">
    <location>
        <begin position="102"/>
        <end position="123"/>
    </location>
</feature>
<evidence type="ECO:0000313" key="10">
    <source>
        <dbReference type="EMBL" id="KAL1499259.1"/>
    </source>
</evidence>
<feature type="transmembrane region" description="Helical" evidence="8">
    <location>
        <begin position="168"/>
        <end position="193"/>
    </location>
</feature>
<keyword evidence="4" id="KW-0256">Endoplasmic reticulum</keyword>
<evidence type="ECO:0000256" key="1">
    <source>
        <dbReference type="ARBA" id="ARBA00004477"/>
    </source>
</evidence>
<evidence type="ECO:0000256" key="7">
    <source>
        <dbReference type="SAM" id="MobiDB-lite"/>
    </source>
</evidence>
<dbReference type="EMBL" id="JBGBPQ010000025">
    <property type="protein sequence ID" value="KAL1499259.1"/>
    <property type="molecule type" value="Genomic_DNA"/>
</dbReference>
<organism evidence="10 11">
    <name type="scientific">Prymnesium parvum</name>
    <name type="common">Toxic golden alga</name>
    <dbReference type="NCBI Taxonomy" id="97485"/>
    <lineage>
        <taxon>Eukaryota</taxon>
        <taxon>Haptista</taxon>
        <taxon>Haptophyta</taxon>
        <taxon>Prymnesiophyceae</taxon>
        <taxon>Prymnesiales</taxon>
        <taxon>Prymnesiaceae</taxon>
        <taxon>Prymnesium</taxon>
    </lineage>
</organism>
<feature type="region of interest" description="Disordered" evidence="7">
    <location>
        <begin position="823"/>
        <end position="844"/>
    </location>
</feature>
<feature type="signal peptide" evidence="9">
    <location>
        <begin position="1"/>
        <end position="23"/>
    </location>
</feature>
<keyword evidence="6 8" id="KW-0472">Membrane</keyword>
<reference evidence="10 11" key="1">
    <citation type="journal article" date="2024" name="Science">
        <title>Giant polyketide synthase enzymes in the biosynthesis of giant marine polyether toxins.</title>
        <authorList>
            <person name="Fallon T.R."/>
            <person name="Shende V.V."/>
            <person name="Wierzbicki I.H."/>
            <person name="Pendleton A.L."/>
            <person name="Watervoot N.F."/>
            <person name="Auber R.P."/>
            <person name="Gonzalez D.J."/>
            <person name="Wisecaver J.H."/>
            <person name="Moore B.S."/>
        </authorList>
    </citation>
    <scope>NUCLEOTIDE SEQUENCE [LARGE SCALE GENOMIC DNA]</scope>
    <source>
        <strain evidence="10 11">12B1</strain>
    </source>
</reference>
<comment type="subcellular location">
    <subcellularLocation>
        <location evidence="1">Endoplasmic reticulum membrane</location>
        <topology evidence="1">Multi-pass membrane protein</topology>
    </subcellularLocation>
</comment>
<dbReference type="InterPro" id="IPR007599">
    <property type="entry name" value="DER1"/>
</dbReference>
<feature type="transmembrane region" description="Helical" evidence="8">
    <location>
        <begin position="130"/>
        <end position="148"/>
    </location>
</feature>
<evidence type="ECO:0000256" key="6">
    <source>
        <dbReference type="ARBA" id="ARBA00023136"/>
    </source>
</evidence>
<dbReference type="Pfam" id="PF04511">
    <property type="entry name" value="DER1"/>
    <property type="match status" value="1"/>
</dbReference>
<evidence type="ECO:0000256" key="5">
    <source>
        <dbReference type="ARBA" id="ARBA00022989"/>
    </source>
</evidence>
<dbReference type="GO" id="GO:0005789">
    <property type="term" value="C:endoplasmic reticulum membrane"/>
    <property type="evidence" value="ECO:0007669"/>
    <property type="project" value="UniProtKB-SubCell"/>
</dbReference>
<dbReference type="AlphaFoldDB" id="A0AB34IIP8"/>
<keyword evidence="5 8" id="KW-1133">Transmembrane helix</keyword>